<dbReference type="AlphaFoldDB" id="A0A4S2F1X5"/>
<feature type="binding site" evidence="4">
    <location>
        <position position="164"/>
    </location>
    <ligand>
        <name>Mn(2+)</name>
        <dbReference type="ChEBI" id="CHEBI:29035"/>
        <label>1</label>
    </ligand>
</feature>
<dbReference type="GO" id="GO:0008783">
    <property type="term" value="F:agmatinase activity"/>
    <property type="evidence" value="ECO:0007669"/>
    <property type="project" value="TreeGrafter"/>
</dbReference>
<organism evidence="6 7">
    <name type="scientific">Muricaecibacterium torontonense</name>
    <dbReference type="NCBI Taxonomy" id="3032871"/>
    <lineage>
        <taxon>Bacteria</taxon>
        <taxon>Bacillati</taxon>
        <taxon>Actinomycetota</taxon>
        <taxon>Coriobacteriia</taxon>
        <taxon>Coriobacteriales</taxon>
        <taxon>Atopobiaceae</taxon>
        <taxon>Muricaecibacterium</taxon>
    </lineage>
</organism>
<feature type="binding site" evidence="4">
    <location>
        <position position="251"/>
    </location>
    <ligand>
        <name>Mn(2+)</name>
        <dbReference type="ChEBI" id="CHEBI:29035"/>
        <label>1</label>
    </ligand>
</feature>
<dbReference type="InterPro" id="IPR023696">
    <property type="entry name" value="Ureohydrolase_dom_sf"/>
</dbReference>
<dbReference type="InterPro" id="IPR006035">
    <property type="entry name" value="Ureohydrolase"/>
</dbReference>
<keyword evidence="2 4" id="KW-0479">Metal-binding</keyword>
<dbReference type="PIRSF" id="PIRSF036979">
    <property type="entry name" value="Arginase"/>
    <property type="match status" value="1"/>
</dbReference>
<dbReference type="GO" id="GO:0046872">
    <property type="term" value="F:metal ion binding"/>
    <property type="evidence" value="ECO:0007669"/>
    <property type="project" value="UniProtKB-KW"/>
</dbReference>
<dbReference type="Proteomes" id="UP000310263">
    <property type="component" value="Unassembled WGS sequence"/>
</dbReference>
<feature type="binding site" evidence="4">
    <location>
        <position position="168"/>
    </location>
    <ligand>
        <name>Mn(2+)</name>
        <dbReference type="ChEBI" id="CHEBI:29035"/>
        <label>1</label>
    </ligand>
</feature>
<evidence type="ECO:0000313" key="7">
    <source>
        <dbReference type="Proteomes" id="UP000310263"/>
    </source>
</evidence>
<feature type="binding site" evidence="4">
    <location>
        <position position="253"/>
    </location>
    <ligand>
        <name>Mn(2+)</name>
        <dbReference type="ChEBI" id="CHEBI:29035"/>
        <label>1</label>
    </ligand>
</feature>
<keyword evidence="4" id="KW-0464">Manganese</keyword>
<evidence type="ECO:0000256" key="3">
    <source>
        <dbReference type="ARBA" id="ARBA00022801"/>
    </source>
</evidence>
<dbReference type="SUPFAM" id="SSF52768">
    <property type="entry name" value="Arginase/deacetylase"/>
    <property type="match status" value="1"/>
</dbReference>
<feature type="binding site" evidence="4">
    <location>
        <position position="166"/>
    </location>
    <ligand>
        <name>Mn(2+)</name>
        <dbReference type="ChEBI" id="CHEBI:29035"/>
        <label>1</label>
    </ligand>
</feature>
<accession>A0A4S2F1X5</accession>
<evidence type="ECO:0000256" key="1">
    <source>
        <dbReference type="ARBA" id="ARBA00009227"/>
    </source>
</evidence>
<dbReference type="EMBL" id="SRYE01000002">
    <property type="protein sequence ID" value="TGY62745.1"/>
    <property type="molecule type" value="Genomic_DNA"/>
</dbReference>
<feature type="binding site" evidence="4">
    <location>
        <position position="142"/>
    </location>
    <ligand>
        <name>Mn(2+)</name>
        <dbReference type="ChEBI" id="CHEBI:29035"/>
        <label>1</label>
    </ligand>
</feature>
<dbReference type="CDD" id="cd11589">
    <property type="entry name" value="Agmatinase_like_1"/>
    <property type="match status" value="1"/>
</dbReference>
<dbReference type="PROSITE" id="PS01053">
    <property type="entry name" value="ARGINASE_1"/>
    <property type="match status" value="1"/>
</dbReference>
<dbReference type="InterPro" id="IPR020855">
    <property type="entry name" value="Ureohydrolase_Mn_BS"/>
</dbReference>
<evidence type="ECO:0000313" key="6">
    <source>
        <dbReference type="EMBL" id="TGY62745.1"/>
    </source>
</evidence>
<comment type="caution">
    <text evidence="6">The sequence shown here is derived from an EMBL/GenBank/DDBJ whole genome shotgun (WGS) entry which is preliminary data.</text>
</comment>
<protein>
    <submittedName>
        <fullName evidence="6">Arginase</fullName>
    </submittedName>
</protein>
<comment type="cofactor">
    <cofactor evidence="4">
        <name>Mn(2+)</name>
        <dbReference type="ChEBI" id="CHEBI:29035"/>
    </cofactor>
    <text evidence="4">Binds 2 manganese ions per subunit.</text>
</comment>
<dbReference type="Pfam" id="PF00491">
    <property type="entry name" value="Arginase"/>
    <property type="match status" value="1"/>
</dbReference>
<dbReference type="PANTHER" id="PTHR11358">
    <property type="entry name" value="ARGINASE/AGMATINASE"/>
    <property type="match status" value="1"/>
</dbReference>
<dbReference type="Gene3D" id="3.40.800.10">
    <property type="entry name" value="Ureohydrolase domain"/>
    <property type="match status" value="1"/>
</dbReference>
<evidence type="ECO:0000256" key="2">
    <source>
        <dbReference type="ARBA" id="ARBA00022723"/>
    </source>
</evidence>
<keyword evidence="7" id="KW-1185">Reference proteome</keyword>
<dbReference type="PROSITE" id="PS51409">
    <property type="entry name" value="ARGINASE_2"/>
    <property type="match status" value="1"/>
</dbReference>
<evidence type="ECO:0000256" key="4">
    <source>
        <dbReference type="PIRSR" id="PIRSR036979-1"/>
    </source>
</evidence>
<dbReference type="GO" id="GO:0033389">
    <property type="term" value="P:putrescine biosynthetic process from arginine, via agmatine"/>
    <property type="evidence" value="ECO:0007669"/>
    <property type="project" value="TreeGrafter"/>
</dbReference>
<dbReference type="OrthoDB" id="7331788at2"/>
<reference evidence="6 7" key="1">
    <citation type="submission" date="2019-04" db="EMBL/GenBank/DDBJ databases">
        <title>Microbes associate with the intestines of laboratory mice.</title>
        <authorList>
            <person name="Navarre W."/>
            <person name="Wong E."/>
            <person name="Huang K."/>
            <person name="Tropini C."/>
            <person name="Ng K."/>
            <person name="Yu B."/>
        </authorList>
    </citation>
    <scope>NUCLEOTIDE SEQUENCE [LARGE SCALE GENOMIC DNA]</scope>
    <source>
        <strain evidence="6 7">NM07_P-09</strain>
    </source>
</reference>
<comment type="similarity">
    <text evidence="1">Belongs to the arginase family. Agmatinase subfamily.</text>
</comment>
<evidence type="ECO:0000256" key="5">
    <source>
        <dbReference type="RuleBase" id="RU003684"/>
    </source>
</evidence>
<sequence>MDERYCGESFSANPEKRFDLPFTGIASFMKARICPALDELSKLKPDVAILGFPYDLGTSARSGARMGPRAVREASTVYADGLCGLYDPVLDATFLDKGQVIVDCGDVDVSPCESGQSFANLQEAIGRVVKAGAIPMVIGGDHAAPIPILRALGPGEDLCVVQIDAHLDWTDSYGGLKESHSSPMRRASELPWVASMVQIGLRGLGSSGPQAFQDARDWGSILVPAPEVRSQGVEAVCAKIPDAPRYYVTVDIDGLDPSLCPGTGSPQPGGLLYEEVREIIRAVCEKGPLAGFDVCEVAPPYDWANQTSLYAAQLMLDAICFATFEKENGSNHLTKL</sequence>
<keyword evidence="3 5" id="KW-0378">Hydrolase</keyword>
<dbReference type="PANTHER" id="PTHR11358:SF26">
    <property type="entry name" value="GUANIDINO ACID HYDROLASE, MITOCHONDRIAL"/>
    <property type="match status" value="1"/>
</dbReference>
<dbReference type="RefSeq" id="WP_136012472.1">
    <property type="nucleotide sequence ID" value="NZ_SRYE01000002.1"/>
</dbReference>
<gene>
    <name evidence="6" type="ORF">E5334_04915</name>
</gene>
<proteinExistence type="inferred from homology"/>
<name>A0A4S2F1X5_9ACTN</name>